<dbReference type="InterPro" id="IPR053078">
    <property type="entry name" value="TTF1-like"/>
</dbReference>
<feature type="region of interest" description="Disordered" evidence="1">
    <location>
        <begin position="1"/>
        <end position="173"/>
    </location>
</feature>
<organism evidence="4 5">
    <name type="scientific">Denticeps clupeoides</name>
    <name type="common">denticle herring</name>
    <dbReference type="NCBI Taxonomy" id="299321"/>
    <lineage>
        <taxon>Eukaryota</taxon>
        <taxon>Metazoa</taxon>
        <taxon>Chordata</taxon>
        <taxon>Craniata</taxon>
        <taxon>Vertebrata</taxon>
        <taxon>Euteleostomi</taxon>
        <taxon>Actinopterygii</taxon>
        <taxon>Neopterygii</taxon>
        <taxon>Teleostei</taxon>
        <taxon>Clupei</taxon>
        <taxon>Clupeiformes</taxon>
        <taxon>Denticipitoidei</taxon>
        <taxon>Denticipitidae</taxon>
        <taxon>Denticeps</taxon>
    </lineage>
</organism>
<dbReference type="PANTHER" id="PTHR46760">
    <property type="entry name" value="TRANSCRIPTION TERMINATION FACTOR 1"/>
    <property type="match status" value="1"/>
</dbReference>
<dbReference type="GO" id="GO:0003682">
    <property type="term" value="F:chromatin binding"/>
    <property type="evidence" value="ECO:0007669"/>
    <property type="project" value="TreeGrafter"/>
</dbReference>
<proteinExistence type="predicted"/>
<dbReference type="Proteomes" id="UP000694580">
    <property type="component" value="Chromosome 11"/>
</dbReference>
<keyword evidence="5" id="KW-1185">Reference proteome</keyword>
<reference evidence="4 5" key="1">
    <citation type="submission" date="2020-06" db="EMBL/GenBank/DDBJ databases">
        <authorList>
            <consortium name="Wellcome Sanger Institute Data Sharing"/>
        </authorList>
    </citation>
    <scope>NUCLEOTIDE SEQUENCE [LARGE SCALE GENOMIC DNA]</scope>
</reference>
<dbReference type="Gene3D" id="1.10.10.60">
    <property type="entry name" value="Homeodomain-like"/>
    <property type="match status" value="2"/>
</dbReference>
<dbReference type="InterPro" id="IPR017930">
    <property type="entry name" value="Myb_dom"/>
</dbReference>
<sequence length="539" mass="63368">MKRKKKKESSEDKFEISSTEDQVKEKKKRGKKNNDYEDLSGALKTNADTGEQQKKGTENRDKEKKKQQQNVVEGNPAGTLVLETNTSSVIERRKKRHSDQHFDKRAGDNDPESEPRMKKTKRTSERLGNQTLSEMPQPQKTKAQHDKCISGRPPKRPEKERTSDPNENEDMSQMDRISEADRNELKEFVPNLETVYAVTLQKMVLYDLPRYREFKRAGIRLRSGRFTVEENQRLIQNVDDFLALTGIDRGDKIFFPNRFKDEMENIKKLKRQHKFLLYIANGIPRTWSMVYIRGKKIYDVENYRGRFTTDEVKEMTKLHTMHGNNWAKIGELIGRSKYSVQKRFFQIAKNNGSWSQEEMNRLLIAVQDHLKRQTNSSSQEGTISRQKLYTKLPWYRIAQDVDTRSWSQCREKWMNYLQKKLSVNDGLTTRDDDKFLQGKIDLIKGLYSLEIEDAADIPWHEFVHLFGGTHPDYVQLRFHTLKTSHVPYWQTSSFKVIDFLYNNTLPKFEQEIKGILPDSEVEKLQVKTVYSLSEIFDTL</sequence>
<feature type="domain" description="Myb-like" evidence="2">
    <location>
        <begin position="346"/>
        <end position="417"/>
    </location>
</feature>
<dbReference type="GO" id="GO:0006363">
    <property type="term" value="P:termination of RNA polymerase I transcription"/>
    <property type="evidence" value="ECO:0007669"/>
    <property type="project" value="TreeGrafter"/>
</dbReference>
<gene>
    <name evidence="4" type="primary">TTF1</name>
</gene>
<feature type="compositionally biased region" description="Polar residues" evidence="1">
    <location>
        <begin position="126"/>
        <end position="141"/>
    </location>
</feature>
<feature type="compositionally biased region" description="Basic and acidic residues" evidence="1">
    <location>
        <begin position="143"/>
        <end position="164"/>
    </location>
</feature>
<dbReference type="Pfam" id="PF00249">
    <property type="entry name" value="Myb_DNA-binding"/>
    <property type="match status" value="1"/>
</dbReference>
<evidence type="ECO:0000256" key="1">
    <source>
        <dbReference type="SAM" id="MobiDB-lite"/>
    </source>
</evidence>
<feature type="compositionally biased region" description="Basic and acidic residues" evidence="1">
    <location>
        <begin position="51"/>
        <end position="66"/>
    </location>
</feature>
<dbReference type="GO" id="GO:0005730">
    <property type="term" value="C:nucleolus"/>
    <property type="evidence" value="ECO:0007669"/>
    <property type="project" value="TreeGrafter"/>
</dbReference>
<protein>
    <recommendedName>
        <fullName evidence="6">Transcription termination factor 1</fullName>
    </recommendedName>
</protein>
<evidence type="ECO:0000259" key="2">
    <source>
        <dbReference type="PROSITE" id="PS50090"/>
    </source>
</evidence>
<evidence type="ECO:0000313" key="4">
    <source>
        <dbReference type="Ensembl" id="ENSDCDP00010058565.1"/>
    </source>
</evidence>
<evidence type="ECO:0000313" key="5">
    <source>
        <dbReference type="Proteomes" id="UP000694580"/>
    </source>
</evidence>
<dbReference type="PROSITE" id="PS51294">
    <property type="entry name" value="HTH_MYB"/>
    <property type="match status" value="1"/>
</dbReference>
<dbReference type="SUPFAM" id="SSF46689">
    <property type="entry name" value="Homeodomain-like"/>
    <property type="match status" value="2"/>
</dbReference>
<dbReference type="SMART" id="SM00717">
    <property type="entry name" value="SANT"/>
    <property type="match status" value="2"/>
</dbReference>
<evidence type="ECO:0000259" key="3">
    <source>
        <dbReference type="PROSITE" id="PS51294"/>
    </source>
</evidence>
<evidence type="ECO:0008006" key="6">
    <source>
        <dbReference type="Google" id="ProtNLM"/>
    </source>
</evidence>
<feature type="domain" description="HTH myb-type" evidence="3">
    <location>
        <begin position="394"/>
        <end position="421"/>
    </location>
</feature>
<dbReference type="PROSITE" id="PS50090">
    <property type="entry name" value="MYB_LIKE"/>
    <property type="match status" value="1"/>
</dbReference>
<reference evidence="4" key="3">
    <citation type="submission" date="2025-09" db="UniProtKB">
        <authorList>
            <consortium name="Ensembl"/>
        </authorList>
    </citation>
    <scope>IDENTIFICATION</scope>
</reference>
<reference evidence="4" key="2">
    <citation type="submission" date="2025-08" db="UniProtKB">
        <authorList>
            <consortium name="Ensembl"/>
        </authorList>
    </citation>
    <scope>IDENTIFICATION</scope>
</reference>
<accession>A0AAY4ELN8</accession>
<dbReference type="PANTHER" id="PTHR46760:SF1">
    <property type="entry name" value="TRANSCRIPTION TERMINATION FACTOR 1"/>
    <property type="match status" value="1"/>
</dbReference>
<dbReference type="InterPro" id="IPR009057">
    <property type="entry name" value="Homeodomain-like_sf"/>
</dbReference>
<dbReference type="AlphaFoldDB" id="A0AAY4ELN8"/>
<dbReference type="GeneTree" id="ENSGT00940000159729"/>
<dbReference type="InterPro" id="IPR001005">
    <property type="entry name" value="SANT/Myb"/>
</dbReference>
<feature type="compositionally biased region" description="Basic and acidic residues" evidence="1">
    <location>
        <begin position="99"/>
        <end position="125"/>
    </location>
</feature>
<dbReference type="Ensembl" id="ENSDCDT00010069267.1">
    <property type="protein sequence ID" value="ENSDCDP00010058565.1"/>
    <property type="gene ID" value="ENSDCDG00010032908.1"/>
</dbReference>
<dbReference type="CDD" id="cd00167">
    <property type="entry name" value="SANT"/>
    <property type="match status" value="1"/>
</dbReference>
<name>A0AAY4ELN8_9TELE</name>